<feature type="transmembrane region" description="Helical" evidence="1">
    <location>
        <begin position="54"/>
        <end position="81"/>
    </location>
</feature>
<sequence>MKHDRFLMSAGIWSPLAYLLTFGFGWLVLAHWFPPIAPTKSPMQVAEIFRNNHFVLELAAVSIMVSTVVLVPTSALLVLVIRKIEKQTSLLTLMAGFTLTCFLVLNFYAGFSFSTAAFRVERSPDLVQFASDAGFLQFIGGIPMFIMVWILTAYAILVTDRGPEPVAPRWFGYLNLWIALLYLPELLVFFFKTGPFAWDGIVGFWIPAVLFIVYFLVAPFVLKPIAKRHFS</sequence>
<keyword evidence="1" id="KW-1133">Transmembrane helix</keyword>
<name>A0A4R8SP51_9MYCO</name>
<keyword evidence="1" id="KW-0472">Membrane</keyword>
<comment type="caution">
    <text evidence="2">The sequence shown here is derived from an EMBL/GenBank/DDBJ whole genome shotgun (WGS) entry which is preliminary data.</text>
</comment>
<organism evidence="2 3">
    <name type="scientific">Mycobacteroides salmoniphilum</name>
    <dbReference type="NCBI Taxonomy" id="404941"/>
    <lineage>
        <taxon>Bacteria</taxon>
        <taxon>Bacillati</taxon>
        <taxon>Actinomycetota</taxon>
        <taxon>Actinomycetes</taxon>
        <taxon>Mycobacteriales</taxon>
        <taxon>Mycobacteriaceae</taxon>
        <taxon>Mycobacteroides</taxon>
    </lineage>
</organism>
<feature type="transmembrane region" description="Helical" evidence="1">
    <location>
        <begin position="138"/>
        <end position="158"/>
    </location>
</feature>
<accession>A0A4R8SP51</accession>
<dbReference type="AlphaFoldDB" id="A0A4R8SP51"/>
<dbReference type="Proteomes" id="UP000294604">
    <property type="component" value="Unassembled WGS sequence"/>
</dbReference>
<feature type="transmembrane region" description="Helical" evidence="1">
    <location>
        <begin position="93"/>
        <end position="118"/>
    </location>
</feature>
<feature type="transmembrane region" description="Helical" evidence="1">
    <location>
        <begin position="12"/>
        <end position="34"/>
    </location>
</feature>
<proteinExistence type="predicted"/>
<feature type="transmembrane region" description="Helical" evidence="1">
    <location>
        <begin position="170"/>
        <end position="191"/>
    </location>
</feature>
<protein>
    <submittedName>
        <fullName evidence="2">Uncharacterized protein</fullName>
    </submittedName>
</protein>
<evidence type="ECO:0000313" key="3">
    <source>
        <dbReference type="Proteomes" id="UP000294604"/>
    </source>
</evidence>
<dbReference type="RefSeq" id="WP_234881061.1">
    <property type="nucleotide sequence ID" value="NZ_PECJ01000013.1"/>
</dbReference>
<evidence type="ECO:0000313" key="2">
    <source>
        <dbReference type="EMBL" id="TEA00809.1"/>
    </source>
</evidence>
<dbReference type="STRING" id="404941.GCA_002013645_04315"/>
<dbReference type="EMBL" id="PECL01000014">
    <property type="protein sequence ID" value="TEA00809.1"/>
    <property type="molecule type" value="Genomic_DNA"/>
</dbReference>
<gene>
    <name evidence="2" type="ORF">CCUG60884_04702</name>
</gene>
<keyword evidence="1" id="KW-0812">Transmembrane</keyword>
<feature type="transmembrane region" description="Helical" evidence="1">
    <location>
        <begin position="203"/>
        <end position="222"/>
    </location>
</feature>
<reference evidence="2 3" key="1">
    <citation type="journal article" date="2019" name="Sci. Rep.">
        <title>Extended insight into the Mycobacterium chelonae-abscessus complex through whole genome sequencing of Mycobacterium salmoniphilum outbreak and Mycobacterium salmoniphilum-like strains.</title>
        <authorList>
            <person name="Behra P.R.K."/>
            <person name="Das S."/>
            <person name="Pettersson B.M.F."/>
            <person name="Shirreff L."/>
            <person name="DuCote T."/>
            <person name="Jacobsson K.G."/>
            <person name="Ennis D.G."/>
            <person name="Kirsebom L.A."/>
        </authorList>
    </citation>
    <scope>NUCLEOTIDE SEQUENCE [LARGE SCALE GENOMIC DNA]</scope>
    <source>
        <strain evidence="2 3">CCUG 60884</strain>
    </source>
</reference>
<evidence type="ECO:0000256" key="1">
    <source>
        <dbReference type="SAM" id="Phobius"/>
    </source>
</evidence>